<gene>
    <name evidence="7" type="ORF">BOLC9T59988H</name>
</gene>
<evidence type="ECO:0000313" key="7">
    <source>
        <dbReference type="EMBL" id="VDD34665.1"/>
    </source>
</evidence>
<evidence type="ECO:0000256" key="1">
    <source>
        <dbReference type="ARBA" id="ARBA00004613"/>
    </source>
</evidence>
<protein>
    <submittedName>
        <fullName evidence="7">Uncharacterized protein</fullName>
    </submittedName>
</protein>
<evidence type="ECO:0000256" key="2">
    <source>
        <dbReference type="ARBA" id="ARBA00005581"/>
    </source>
</evidence>
<evidence type="ECO:0000256" key="3">
    <source>
        <dbReference type="ARBA" id="ARBA00022471"/>
    </source>
</evidence>
<reference evidence="7" key="1">
    <citation type="submission" date="2018-11" db="EMBL/GenBank/DDBJ databases">
        <authorList>
            <consortium name="Genoscope - CEA"/>
            <person name="William W."/>
        </authorList>
    </citation>
    <scope>NUCLEOTIDE SEQUENCE</scope>
</reference>
<dbReference type="GO" id="GO:0005576">
    <property type="term" value="C:extracellular region"/>
    <property type="evidence" value="ECO:0007669"/>
    <property type="project" value="UniProtKB-SubCell"/>
</dbReference>
<feature type="signal peptide" evidence="6">
    <location>
        <begin position="1"/>
        <end position="20"/>
    </location>
</feature>
<dbReference type="InterPro" id="IPR010264">
    <property type="entry name" value="Self-incomp_S1"/>
</dbReference>
<sequence length="131" mass="15084">MNNLLIVLVLLGLCIGLGESTVTLSNQLKHNKLLGILCDNYEGYQMLKIGEDYNFNVSLDSRDPVYEEQYICTMYQGPNFKYRQEFIALDYSWSDGKGLEVTTKWIAREDGIYSSVYNNPLKWEGSHLLKN</sequence>
<feature type="chain" id="PRO_5036500513" evidence="6">
    <location>
        <begin position="21"/>
        <end position="131"/>
    </location>
</feature>
<name>A0A3P6ELS3_BRAOL</name>
<dbReference type="AlphaFoldDB" id="A0A3P6ELS3"/>
<dbReference type="GO" id="GO:0060320">
    <property type="term" value="P:rejection of self pollen"/>
    <property type="evidence" value="ECO:0007669"/>
    <property type="project" value="UniProtKB-KW"/>
</dbReference>
<dbReference type="Pfam" id="PF05938">
    <property type="entry name" value="Self-incomp_S1"/>
    <property type="match status" value="1"/>
</dbReference>
<dbReference type="EMBL" id="LR031875">
    <property type="protein sequence ID" value="VDD34665.1"/>
    <property type="molecule type" value="Genomic_DNA"/>
</dbReference>
<keyword evidence="5 6" id="KW-0732">Signal</keyword>
<evidence type="ECO:0000256" key="5">
    <source>
        <dbReference type="ARBA" id="ARBA00022729"/>
    </source>
</evidence>
<comment type="subcellular location">
    <subcellularLocation>
        <location evidence="1">Secreted</location>
    </subcellularLocation>
</comment>
<evidence type="ECO:0000256" key="4">
    <source>
        <dbReference type="ARBA" id="ARBA00022525"/>
    </source>
</evidence>
<keyword evidence="4" id="KW-0964">Secreted</keyword>
<comment type="similarity">
    <text evidence="2">Belongs to the plant self-incompatibility (S1) protein family.</text>
</comment>
<accession>A0A3P6ELS3</accession>
<keyword evidence="3" id="KW-0713">Self-incompatibility</keyword>
<proteinExistence type="inferred from homology"/>
<evidence type="ECO:0000256" key="6">
    <source>
        <dbReference type="SAM" id="SignalP"/>
    </source>
</evidence>
<organism evidence="7">
    <name type="scientific">Brassica oleracea</name>
    <name type="common">Wild cabbage</name>
    <dbReference type="NCBI Taxonomy" id="3712"/>
    <lineage>
        <taxon>Eukaryota</taxon>
        <taxon>Viridiplantae</taxon>
        <taxon>Streptophyta</taxon>
        <taxon>Embryophyta</taxon>
        <taxon>Tracheophyta</taxon>
        <taxon>Spermatophyta</taxon>
        <taxon>Magnoliopsida</taxon>
        <taxon>eudicotyledons</taxon>
        <taxon>Gunneridae</taxon>
        <taxon>Pentapetalae</taxon>
        <taxon>rosids</taxon>
        <taxon>malvids</taxon>
        <taxon>Brassicales</taxon>
        <taxon>Brassicaceae</taxon>
        <taxon>Brassiceae</taxon>
        <taxon>Brassica</taxon>
    </lineage>
</organism>